<evidence type="ECO:0000259" key="1">
    <source>
        <dbReference type="Pfam" id="PF05685"/>
    </source>
</evidence>
<protein>
    <submittedName>
        <fullName evidence="2">Uma2 family endonuclease</fullName>
    </submittedName>
</protein>
<dbReference type="Gene3D" id="3.90.1570.10">
    <property type="entry name" value="tt1808, chain A"/>
    <property type="match status" value="1"/>
</dbReference>
<dbReference type="AlphaFoldDB" id="A0A345IIL8"/>
<accession>A0A345IIL8</accession>
<gene>
    <name evidence="2" type="ORF">DVJ83_10870</name>
</gene>
<dbReference type="Pfam" id="PF05685">
    <property type="entry name" value="Uma2"/>
    <property type="match status" value="1"/>
</dbReference>
<evidence type="ECO:0000313" key="2">
    <source>
        <dbReference type="EMBL" id="AXG99540.1"/>
    </source>
</evidence>
<keyword evidence="2" id="KW-0540">Nuclease</keyword>
<sequence length="192" mass="21462">MSDPAPQAMSVAEYLRRERAGDVKHEYVGGFIYPLHAQAGGSGTHSRIAGRIQVALHAAAEARDCRLYQEGMQLHIPASNSFFYPDVMLACDHDPPSEFYETLPCLLVEVLSPSTAHNDRRDKYRAYTALPSLHTYLIVSQTERYVVAYERQADGGWAMRELRNQGEVDIPCLGLTLTLEQMYGRLVAADSE</sequence>
<keyword evidence="2" id="KW-0255">Endonuclease</keyword>
<dbReference type="InterPro" id="IPR011335">
    <property type="entry name" value="Restrct_endonuc-II-like"/>
</dbReference>
<dbReference type="Proteomes" id="UP000253744">
    <property type="component" value="Chromosome"/>
</dbReference>
<dbReference type="KEGG" id="dwu:DVJ83_10870"/>
<reference evidence="2 3" key="1">
    <citation type="submission" date="2018-07" db="EMBL/GenBank/DDBJ databases">
        <title>Complete Genome and Methylome Analysis of Deinococcus wulumuqiensis NEB 479.</title>
        <authorList>
            <person name="Fomenkov A."/>
            <person name="Luyten Y."/>
            <person name="Vincze T."/>
            <person name="Anton B.P."/>
            <person name="Clark T."/>
            <person name="Roberts R.J."/>
            <person name="Morgan R.D."/>
        </authorList>
    </citation>
    <scope>NUCLEOTIDE SEQUENCE [LARGE SCALE GENOMIC DNA]</scope>
    <source>
        <strain evidence="2 3">NEB 479</strain>
    </source>
</reference>
<dbReference type="STRING" id="1288484.GCA_000348665_02688"/>
<dbReference type="InterPro" id="IPR012296">
    <property type="entry name" value="Nuclease_put_TT1808"/>
</dbReference>
<dbReference type="GO" id="GO:0004519">
    <property type="term" value="F:endonuclease activity"/>
    <property type="evidence" value="ECO:0007669"/>
    <property type="project" value="UniProtKB-KW"/>
</dbReference>
<dbReference type="EMBL" id="CP031158">
    <property type="protein sequence ID" value="AXG99540.1"/>
    <property type="molecule type" value="Genomic_DNA"/>
</dbReference>
<dbReference type="InterPro" id="IPR008538">
    <property type="entry name" value="Uma2"/>
</dbReference>
<feature type="domain" description="Putative restriction endonuclease" evidence="1">
    <location>
        <begin position="12"/>
        <end position="178"/>
    </location>
</feature>
<evidence type="ECO:0000313" key="3">
    <source>
        <dbReference type="Proteomes" id="UP000253744"/>
    </source>
</evidence>
<proteinExistence type="predicted"/>
<dbReference type="SUPFAM" id="SSF52980">
    <property type="entry name" value="Restriction endonuclease-like"/>
    <property type="match status" value="1"/>
</dbReference>
<organism evidence="2 3">
    <name type="scientific">Deinococcus wulumuqiensis</name>
    <dbReference type="NCBI Taxonomy" id="980427"/>
    <lineage>
        <taxon>Bacteria</taxon>
        <taxon>Thermotogati</taxon>
        <taxon>Deinococcota</taxon>
        <taxon>Deinococci</taxon>
        <taxon>Deinococcales</taxon>
        <taxon>Deinococcaceae</taxon>
        <taxon>Deinococcus</taxon>
    </lineage>
</organism>
<dbReference type="PANTHER" id="PTHR36558:SF1">
    <property type="entry name" value="RESTRICTION ENDONUCLEASE DOMAIN-CONTAINING PROTEIN-RELATED"/>
    <property type="match status" value="1"/>
</dbReference>
<keyword evidence="2" id="KW-0378">Hydrolase</keyword>
<dbReference type="PANTHER" id="PTHR36558">
    <property type="entry name" value="GLR1098 PROTEIN"/>
    <property type="match status" value="1"/>
</dbReference>
<name>A0A345IIL8_9DEIO</name>
<dbReference type="RefSeq" id="WP_114672346.1">
    <property type="nucleotide sequence ID" value="NZ_CP031158.1"/>
</dbReference>
<dbReference type="CDD" id="cd06260">
    <property type="entry name" value="DUF820-like"/>
    <property type="match status" value="1"/>
</dbReference>